<dbReference type="EMBL" id="KN847339">
    <property type="protein sequence ID" value="KIW39506.1"/>
    <property type="molecule type" value="Genomic_DNA"/>
</dbReference>
<dbReference type="InterPro" id="IPR000873">
    <property type="entry name" value="AMP-dep_synth/lig_dom"/>
</dbReference>
<feature type="domain" description="AMP-binding enzyme C-terminal" evidence="3">
    <location>
        <begin position="478"/>
        <end position="559"/>
    </location>
</feature>
<dbReference type="InterPro" id="IPR042099">
    <property type="entry name" value="ANL_N_sf"/>
</dbReference>
<dbReference type="VEuPathDB" id="FungiDB:PV06_08112"/>
<dbReference type="HOGENOM" id="CLU_000022_59_2_1"/>
<dbReference type="PANTHER" id="PTHR24096">
    <property type="entry name" value="LONG-CHAIN-FATTY-ACID--COA LIGASE"/>
    <property type="match status" value="1"/>
</dbReference>
<evidence type="ECO:0000313" key="4">
    <source>
        <dbReference type="EMBL" id="KIW39506.1"/>
    </source>
</evidence>
<dbReference type="PROSITE" id="PS00455">
    <property type="entry name" value="AMP_BINDING"/>
    <property type="match status" value="1"/>
</dbReference>
<dbReference type="Proteomes" id="UP000053342">
    <property type="component" value="Unassembled WGS sequence"/>
</dbReference>
<dbReference type="PANTHER" id="PTHR24096:SF422">
    <property type="entry name" value="BCDNA.GH02901"/>
    <property type="match status" value="1"/>
</dbReference>
<dbReference type="InterPro" id="IPR045851">
    <property type="entry name" value="AMP-bd_C_sf"/>
</dbReference>
<organism evidence="4 5">
    <name type="scientific">Exophiala oligosperma</name>
    <dbReference type="NCBI Taxonomy" id="215243"/>
    <lineage>
        <taxon>Eukaryota</taxon>
        <taxon>Fungi</taxon>
        <taxon>Dikarya</taxon>
        <taxon>Ascomycota</taxon>
        <taxon>Pezizomycotina</taxon>
        <taxon>Eurotiomycetes</taxon>
        <taxon>Chaetothyriomycetidae</taxon>
        <taxon>Chaetothyriales</taxon>
        <taxon>Herpotrichiellaceae</taxon>
        <taxon>Exophiala</taxon>
    </lineage>
</organism>
<sequence>MVFRPPTWVPELPVEPPANLSIADFMLNERYGRCPLEESRPPFTCGLSGKRYSAAEVRDRVDLLARGISQQIGWSPQHGTEWDKIGLIFSFNTIDNLPLMWAIHRLLGVVCTVNPMSSVSELRYFLKASGCGAIFTSRSLLATTQKAAKTYGIPDSRIFIIEDIGTVVDGQPPCPDTPTSYLTLDNLIDLGEKISPLPTVEWNDREGETRTAFLSWSSGTSGVPKAVMLSHKNVISQVLQVCTFESQSRGGLKHHVSLGLLPQSHIYGLTVICHASAYRGDEVIVLPRFTLATCLSAVQRYGITSMFLVPPIIISMLRNQEVMKTYDLSSIKFIYSGAAPLAPGLTDQLSTVLPQCPIRQGYGLTESCGNFCHTVPQDVWLGSSGSLLPGCEAKLVSPVGREITTHGKVGELLIRSPSACMGYYKSPTETNELYQDGWMKTGDQALVRLSPKGHEHLFIVERIKELIKVKGYQVAPAELEAHLLEHPAVADAAVVGVNHDTDGEVPKAFIVRSTAYKDVEMATLARQISRHVEKHKAKSKRLKGGVEFVNAIPKNASGKILRRLLRDRERRIRAL</sequence>
<dbReference type="RefSeq" id="XP_016259722.1">
    <property type="nucleotide sequence ID" value="XM_016409414.1"/>
</dbReference>
<dbReference type="InterPro" id="IPR020845">
    <property type="entry name" value="AMP-binding_CS"/>
</dbReference>
<accession>A0A0D2AHF3</accession>
<evidence type="ECO:0000259" key="2">
    <source>
        <dbReference type="Pfam" id="PF00501"/>
    </source>
</evidence>
<dbReference type="InterPro" id="IPR025110">
    <property type="entry name" value="AMP-bd_C"/>
</dbReference>
<dbReference type="OrthoDB" id="6509636at2759"/>
<dbReference type="Gene3D" id="3.30.300.30">
    <property type="match status" value="1"/>
</dbReference>
<dbReference type="SUPFAM" id="SSF56801">
    <property type="entry name" value="Acetyl-CoA synthetase-like"/>
    <property type="match status" value="1"/>
</dbReference>
<evidence type="ECO:0000313" key="5">
    <source>
        <dbReference type="Proteomes" id="UP000053342"/>
    </source>
</evidence>
<dbReference type="Gene3D" id="3.40.50.12780">
    <property type="entry name" value="N-terminal domain of ligase-like"/>
    <property type="match status" value="1"/>
</dbReference>
<dbReference type="GeneID" id="27360186"/>
<keyword evidence="5" id="KW-1185">Reference proteome</keyword>
<dbReference type="FunFam" id="3.30.300.30:FF:000007">
    <property type="entry name" value="4-coumarate--CoA ligase 2"/>
    <property type="match status" value="1"/>
</dbReference>
<dbReference type="Pfam" id="PF13193">
    <property type="entry name" value="AMP-binding_C"/>
    <property type="match status" value="1"/>
</dbReference>
<evidence type="ECO:0000259" key="3">
    <source>
        <dbReference type="Pfam" id="PF13193"/>
    </source>
</evidence>
<dbReference type="Pfam" id="PF00501">
    <property type="entry name" value="AMP-binding"/>
    <property type="match status" value="1"/>
</dbReference>
<protein>
    <recommendedName>
        <fullName evidence="6">4-coumarate-CoA ligase</fullName>
    </recommendedName>
</protein>
<dbReference type="AlphaFoldDB" id="A0A0D2AHF3"/>
<evidence type="ECO:0000256" key="1">
    <source>
        <dbReference type="ARBA" id="ARBA00006432"/>
    </source>
</evidence>
<evidence type="ECO:0008006" key="6">
    <source>
        <dbReference type="Google" id="ProtNLM"/>
    </source>
</evidence>
<comment type="similarity">
    <text evidence="1">Belongs to the ATP-dependent AMP-binding enzyme family.</text>
</comment>
<proteinExistence type="inferred from homology"/>
<reference evidence="4 5" key="1">
    <citation type="submission" date="2015-01" db="EMBL/GenBank/DDBJ databases">
        <title>The Genome Sequence of Exophiala oligosperma CBS72588.</title>
        <authorList>
            <consortium name="The Broad Institute Genomics Platform"/>
            <person name="Cuomo C."/>
            <person name="de Hoog S."/>
            <person name="Gorbushina A."/>
            <person name="Stielow B."/>
            <person name="Teixiera M."/>
            <person name="Abouelleil A."/>
            <person name="Chapman S.B."/>
            <person name="Priest M."/>
            <person name="Young S.K."/>
            <person name="Wortman J."/>
            <person name="Nusbaum C."/>
            <person name="Birren B."/>
        </authorList>
    </citation>
    <scope>NUCLEOTIDE SEQUENCE [LARGE SCALE GENOMIC DNA]</scope>
    <source>
        <strain evidence="4 5">CBS 72588</strain>
    </source>
</reference>
<name>A0A0D2AHF3_9EURO</name>
<dbReference type="STRING" id="215243.A0A0D2AHF3"/>
<gene>
    <name evidence="4" type="ORF">PV06_08112</name>
</gene>
<feature type="domain" description="AMP-dependent synthetase/ligase" evidence="2">
    <location>
        <begin position="48"/>
        <end position="424"/>
    </location>
</feature>
<dbReference type="GO" id="GO:0016405">
    <property type="term" value="F:CoA-ligase activity"/>
    <property type="evidence" value="ECO:0007669"/>
    <property type="project" value="TreeGrafter"/>
</dbReference>